<gene>
    <name evidence="2" type="ORF">A2677_03890</name>
</gene>
<accession>A0A1G2BK02</accession>
<evidence type="ECO:0000256" key="1">
    <source>
        <dbReference type="SAM" id="Phobius"/>
    </source>
</evidence>
<sequence length="266" mass="29062">MPDKKTHVATITPGMHYTLFIALVLSLITTFFLGLLLEEALFGAGLNYFAYVREQGNVRGVYAAPQTTTSILGFTNQLKGIRRTAGGTYYDFTVAATNNGKQSVKKLVFAYQYDPNIFEYIVPPVSMTTGETKTSNGIRNALIPTAHAQVSIDFPPFPSGFQYTCTLDTSSDPQLCDLSSGGLLKRGDTWQTDLTFKLKSPYAEKPSFLKRIFAWLFGLTAKAQVSIDFPTFFLTTTTATVVEATTANNQPLEGTYSASTSVTVSL</sequence>
<keyword evidence="1" id="KW-0472">Membrane</keyword>
<comment type="caution">
    <text evidence="2">The sequence shown here is derived from an EMBL/GenBank/DDBJ whole genome shotgun (WGS) entry which is preliminary data.</text>
</comment>
<evidence type="ECO:0000313" key="2">
    <source>
        <dbReference type="EMBL" id="OGY89568.1"/>
    </source>
</evidence>
<dbReference type="Proteomes" id="UP000177817">
    <property type="component" value="Unassembled WGS sequence"/>
</dbReference>
<feature type="transmembrane region" description="Helical" evidence="1">
    <location>
        <begin position="15"/>
        <end position="37"/>
    </location>
</feature>
<reference evidence="2 3" key="1">
    <citation type="journal article" date="2016" name="Nat. Commun.">
        <title>Thousands of microbial genomes shed light on interconnected biogeochemical processes in an aquifer system.</title>
        <authorList>
            <person name="Anantharaman K."/>
            <person name="Brown C.T."/>
            <person name="Hug L.A."/>
            <person name="Sharon I."/>
            <person name="Castelle C.J."/>
            <person name="Probst A.J."/>
            <person name="Thomas B.C."/>
            <person name="Singh A."/>
            <person name="Wilkins M.J."/>
            <person name="Karaoz U."/>
            <person name="Brodie E.L."/>
            <person name="Williams K.H."/>
            <person name="Hubbard S.S."/>
            <person name="Banfield J.F."/>
        </authorList>
    </citation>
    <scope>NUCLEOTIDE SEQUENCE [LARGE SCALE GENOMIC DNA]</scope>
</reference>
<proteinExistence type="predicted"/>
<keyword evidence="1" id="KW-0812">Transmembrane</keyword>
<dbReference type="AlphaFoldDB" id="A0A1G2BK02"/>
<evidence type="ECO:0000313" key="3">
    <source>
        <dbReference type="Proteomes" id="UP000177817"/>
    </source>
</evidence>
<organism evidence="2 3">
    <name type="scientific">Candidatus Komeilibacteria bacterium RIFCSPHIGHO2_01_FULL_52_14</name>
    <dbReference type="NCBI Taxonomy" id="1798549"/>
    <lineage>
        <taxon>Bacteria</taxon>
        <taxon>Candidatus Komeiliibacteriota</taxon>
    </lineage>
</organism>
<name>A0A1G2BK02_9BACT</name>
<protein>
    <submittedName>
        <fullName evidence="2">Uncharacterized protein</fullName>
    </submittedName>
</protein>
<dbReference type="EMBL" id="MHKK01000030">
    <property type="protein sequence ID" value="OGY89568.1"/>
    <property type="molecule type" value="Genomic_DNA"/>
</dbReference>
<keyword evidence="1" id="KW-1133">Transmembrane helix</keyword>